<dbReference type="EMBL" id="JBBUTF010000012">
    <property type="protein sequence ID" value="MEK8026984.1"/>
    <property type="molecule type" value="Genomic_DNA"/>
</dbReference>
<feature type="compositionally biased region" description="Gly residues" evidence="1">
    <location>
        <begin position="28"/>
        <end position="40"/>
    </location>
</feature>
<organism evidence="3 4">
    <name type="scientific">Pseudaquabacterium rugosum</name>
    <dbReference type="NCBI Taxonomy" id="2984194"/>
    <lineage>
        <taxon>Bacteria</taxon>
        <taxon>Pseudomonadati</taxon>
        <taxon>Pseudomonadota</taxon>
        <taxon>Betaproteobacteria</taxon>
        <taxon>Burkholderiales</taxon>
        <taxon>Sphaerotilaceae</taxon>
        <taxon>Pseudaquabacterium</taxon>
    </lineage>
</organism>
<evidence type="ECO:0000313" key="3">
    <source>
        <dbReference type="EMBL" id="MEK8026984.1"/>
    </source>
</evidence>
<dbReference type="InterPro" id="IPR024079">
    <property type="entry name" value="MetalloPept_cat_dom_sf"/>
</dbReference>
<dbReference type="Gene3D" id="2.60.120.380">
    <property type="match status" value="1"/>
</dbReference>
<dbReference type="Gene3D" id="3.40.390.10">
    <property type="entry name" value="Collagenase (Catalytic Domain)"/>
    <property type="match status" value="1"/>
</dbReference>
<dbReference type="SMART" id="SM00235">
    <property type="entry name" value="ZnMc"/>
    <property type="match status" value="1"/>
</dbReference>
<accession>A0ABU9BCZ1</accession>
<evidence type="ECO:0000313" key="4">
    <source>
        <dbReference type="Proteomes" id="UP001368500"/>
    </source>
</evidence>
<dbReference type="InterPro" id="IPR006026">
    <property type="entry name" value="Peptidase_Metallo"/>
</dbReference>
<gene>
    <name evidence="3" type="ORF">AACH11_13520</name>
</gene>
<feature type="domain" description="Peptidase metallopeptidase" evidence="2">
    <location>
        <begin position="48"/>
        <end position="190"/>
    </location>
</feature>
<comment type="caution">
    <text evidence="3">The sequence shown here is derived from an EMBL/GenBank/DDBJ whole genome shotgun (WGS) entry which is preliminary data.</text>
</comment>
<protein>
    <submittedName>
        <fullName evidence="3">M12 family metallopeptidase</fullName>
    </submittedName>
</protein>
<proteinExistence type="predicted"/>
<name>A0ABU9BCZ1_9BURK</name>
<dbReference type="Pfam" id="PF01400">
    <property type="entry name" value="Astacin"/>
    <property type="match status" value="1"/>
</dbReference>
<dbReference type="SUPFAM" id="SSF55486">
    <property type="entry name" value="Metalloproteases ('zincins'), catalytic domain"/>
    <property type="match status" value="1"/>
</dbReference>
<dbReference type="Proteomes" id="UP001368500">
    <property type="component" value="Unassembled WGS sequence"/>
</dbReference>
<reference evidence="3 4" key="1">
    <citation type="submission" date="2024-04" db="EMBL/GenBank/DDBJ databases">
        <title>Novel species of the genus Ideonella isolated from streams.</title>
        <authorList>
            <person name="Lu H."/>
        </authorList>
    </citation>
    <scope>NUCLEOTIDE SEQUENCE [LARGE SCALE GENOMIC DNA]</scope>
    <source>
        <strain evidence="3 4">BYS139W</strain>
    </source>
</reference>
<evidence type="ECO:0000256" key="1">
    <source>
        <dbReference type="SAM" id="MobiDB-lite"/>
    </source>
</evidence>
<evidence type="ECO:0000259" key="2">
    <source>
        <dbReference type="SMART" id="SM00235"/>
    </source>
</evidence>
<dbReference type="InterPro" id="IPR001506">
    <property type="entry name" value="Peptidase_M12A"/>
</dbReference>
<sequence length="355" mass="38750">MARAPRCCFDRILPRDLFQPPAMQPAGLRGGGPGGPGGGGPMRGIAPIGKTWMNGSTLHVRFLGGTSAQHDSARTQAGWWEAVANLHFIFDDHPQAEIRIAFDAADGAWSYIGTDARSIPLDQPTMNLGFEEGGTAAHEFGHAIGLAHEHQNPQGGIQWNEAAVLRAMAGPPNFWDEATTRHNILHRYRADQIKGTAFDPDSVMLYFFPAEWTSNGIATRANERLSATDRAFISGAQMYPKDRPTHADALALKVNARARTTASIGRFGEEDLYVFDAPQAAAFIIDTQGRTDVVMKLFGPDQPTRLVAEDDDSGQSTNARIARRLSPGRYWVQIRHQDLGGGTGDYSIKVRMTRS</sequence>
<dbReference type="RefSeq" id="WP_341374769.1">
    <property type="nucleotide sequence ID" value="NZ_JBBUTF010000012.1"/>
</dbReference>
<keyword evidence="4" id="KW-1185">Reference proteome</keyword>
<feature type="region of interest" description="Disordered" evidence="1">
    <location>
        <begin position="20"/>
        <end position="40"/>
    </location>
</feature>